<proteinExistence type="predicted"/>
<gene>
    <name evidence="1" type="ORF">DdX_19239</name>
</gene>
<evidence type="ECO:0000313" key="1">
    <source>
        <dbReference type="EMBL" id="KAI1696082.1"/>
    </source>
</evidence>
<sequence>MKVSLSTETLIQVFGFLSRRELCQLIYPISNQVYTIATSSRLLPVVHSIDSVMCFDVNNIDAVSIHYLDRENKKWNSKQMIVDEFLATMPNPGKFIRFQEIAILRCPPSPLVEYLREASESFVGCRLELFIVHSDNPSRDTASLHEQMKYLLRNVFHSPTWVQLGFCHGLSNLPILHAGVIPKCNRLEIRFSKLDNCTQATNNELLDWLTAKPNNEIAGNEKRHLLLERYPMSNILDMIQQVRNDFEGATEIQTLDFVITFGASRESIRYCLKDDSGFSVDNTLTGERLTLFNRIPENEWNSPSHVSRLWRRRVTNETEDAVKFSFLLGEMKFLMDDKVEFDHPLYSFPYCRHLRYRDIGLEIRFSKLDNCTQATNNELLDWLTAKPNNEIAGNEKRHLLLERYPMSNILDMIQQVRNDFEGATEIQTSDFVITFGASRESIRYCLKDDSGFSVDNTLTGERLTLFNLIPENKWNSPSHVSRLWRRRVTNETEDAVKFSFLLGEMKFLMDDKVEFDHPLYSFPYCRHLRYRDIG</sequence>
<evidence type="ECO:0000313" key="2">
    <source>
        <dbReference type="Proteomes" id="UP001201812"/>
    </source>
</evidence>
<comment type="caution">
    <text evidence="1">The sequence shown here is derived from an EMBL/GenBank/DDBJ whole genome shotgun (WGS) entry which is preliminary data.</text>
</comment>
<organism evidence="1 2">
    <name type="scientific">Ditylenchus destructor</name>
    <dbReference type="NCBI Taxonomy" id="166010"/>
    <lineage>
        <taxon>Eukaryota</taxon>
        <taxon>Metazoa</taxon>
        <taxon>Ecdysozoa</taxon>
        <taxon>Nematoda</taxon>
        <taxon>Chromadorea</taxon>
        <taxon>Rhabditida</taxon>
        <taxon>Tylenchina</taxon>
        <taxon>Tylenchomorpha</taxon>
        <taxon>Sphaerularioidea</taxon>
        <taxon>Anguinidae</taxon>
        <taxon>Anguininae</taxon>
        <taxon>Ditylenchus</taxon>
    </lineage>
</organism>
<dbReference type="AlphaFoldDB" id="A0AAD4QSE4"/>
<dbReference type="EMBL" id="JAKKPZ010000352">
    <property type="protein sequence ID" value="KAI1696082.1"/>
    <property type="molecule type" value="Genomic_DNA"/>
</dbReference>
<name>A0AAD4QSE4_9BILA</name>
<dbReference type="Proteomes" id="UP001201812">
    <property type="component" value="Unassembled WGS sequence"/>
</dbReference>
<accession>A0AAD4QSE4</accession>
<protein>
    <submittedName>
        <fullName evidence="1">Uncharacterized protein</fullName>
    </submittedName>
</protein>
<keyword evidence="2" id="KW-1185">Reference proteome</keyword>
<reference evidence="1" key="1">
    <citation type="submission" date="2022-01" db="EMBL/GenBank/DDBJ databases">
        <title>Genome Sequence Resource for Two Populations of Ditylenchus destructor, the Migratory Endoparasitic Phytonematode.</title>
        <authorList>
            <person name="Zhang H."/>
            <person name="Lin R."/>
            <person name="Xie B."/>
        </authorList>
    </citation>
    <scope>NUCLEOTIDE SEQUENCE</scope>
    <source>
        <strain evidence="1">BazhouSP</strain>
    </source>
</reference>